<dbReference type="HOGENOM" id="CLU_1727964_0_0_7"/>
<accession>V6DFI8</accession>
<dbReference type="AlphaFoldDB" id="V6DFI8"/>
<dbReference type="STRING" id="673862.BABL1_gene_621"/>
<reference evidence="2 3" key="1">
    <citation type="journal article" date="2015" name="Biol. Direct">
        <title>Babela massiliensis, a representative of a widespread bacterial phylum with unusual adaptations to parasitism in amoebae.</title>
        <authorList>
            <person name="Pagnier I."/>
            <person name="Yutin N."/>
            <person name="Croce O."/>
            <person name="Makarova K.S."/>
            <person name="Wolf Y.I."/>
            <person name="Benamar S."/>
            <person name="Raoult D."/>
            <person name="Koonin E.V."/>
            <person name="La Scola B."/>
        </authorList>
    </citation>
    <scope>NUCLEOTIDE SEQUENCE [LARGE SCALE GENOMIC DNA]</scope>
    <source>
        <strain evidence="3">BABL1</strain>
    </source>
</reference>
<organism evidence="2 3">
    <name type="scientific">Candidatus Babela massiliensis</name>
    <dbReference type="NCBI Taxonomy" id="673862"/>
    <lineage>
        <taxon>Bacteria</taxon>
        <taxon>Candidatus Babelota</taxon>
        <taxon>Candidatus Babeliae</taxon>
        <taxon>Candidatus Babeliales</taxon>
        <taxon>Candidatus Babeliaceae</taxon>
        <taxon>Candidatus Babela</taxon>
    </lineage>
</organism>
<keyword evidence="1" id="KW-0175">Coiled coil</keyword>
<dbReference type="KEGG" id="dpb:BABL1_gene_621"/>
<feature type="coiled-coil region" evidence="1">
    <location>
        <begin position="36"/>
        <end position="127"/>
    </location>
</feature>
<proteinExistence type="predicted"/>
<gene>
    <name evidence="2" type="ORF">BABL1_gene_621</name>
</gene>
<dbReference type="RefSeq" id="WP_023791352.1">
    <property type="nucleotide sequence ID" value="NC_023003.1"/>
</dbReference>
<name>V6DFI8_9BACT</name>
<evidence type="ECO:0000313" key="3">
    <source>
        <dbReference type="Proteomes" id="UP000018769"/>
    </source>
</evidence>
<protein>
    <submittedName>
        <fullName evidence="2">Uncharacterized protein</fullName>
    </submittedName>
</protein>
<keyword evidence="3" id="KW-1185">Reference proteome</keyword>
<evidence type="ECO:0000256" key="1">
    <source>
        <dbReference type="SAM" id="Coils"/>
    </source>
</evidence>
<sequence length="151" mass="17611">MNKLNLLFSVLIYTLVGNYRAIGLYNQTVNKVVLDADIINNNLKNIENIIKRKKNKSKILSLDKNWIEEESGLNEAKKTLALAQQKNNSKRQSINLNSQVLILKEEIEYLNNKVEKLTTRLLDAQRIYKFKKNNKSKVKLLNFFKTSKEIK</sequence>
<dbReference type="Proteomes" id="UP000018769">
    <property type="component" value="Chromosome I"/>
</dbReference>
<evidence type="ECO:0000313" key="2">
    <source>
        <dbReference type="EMBL" id="CDK30357.1"/>
    </source>
</evidence>
<dbReference type="EMBL" id="HG793133">
    <property type="protein sequence ID" value="CDK30357.1"/>
    <property type="molecule type" value="Genomic_DNA"/>
</dbReference>